<dbReference type="SUPFAM" id="SSF53271">
    <property type="entry name" value="PRTase-like"/>
    <property type="match status" value="1"/>
</dbReference>
<sequence length="222" mass="24591">MSSIHIFHDRTDAGTKLAEVIFSSFGDENLTRNWQLNPIVYALPRGGLPVAVPVARRLGCPLSVVVAKKITLPSNPELALGAITADGCLVWSKYKPRSLEVQYTLIQKTQQRALSQLEKLSVGKPGISSLDRLVILIDDGIATGMTMIAAIKSIQLQKPNTVWICVPVAPRQLLEELRQFCDRLIVLETPCPFVSVSRFYSKFTQVTTEAALACLQQQMEWL</sequence>
<organism evidence="2">
    <name type="scientific">Trichodesmium erythraeum (strain IMS101)</name>
    <dbReference type="NCBI Taxonomy" id="203124"/>
    <lineage>
        <taxon>Bacteria</taxon>
        <taxon>Bacillati</taxon>
        <taxon>Cyanobacteriota</taxon>
        <taxon>Cyanophyceae</taxon>
        <taxon>Oscillatoriophycideae</taxon>
        <taxon>Oscillatoriales</taxon>
        <taxon>Microcoleaceae</taxon>
        <taxon>Trichodesmium</taxon>
    </lineage>
</organism>
<dbReference type="Gene3D" id="3.30.1310.20">
    <property type="entry name" value="PRTase-like"/>
    <property type="match status" value="1"/>
</dbReference>
<dbReference type="eggNOG" id="COG1926">
    <property type="taxonomic scope" value="Bacteria"/>
</dbReference>
<dbReference type="Pfam" id="PF00156">
    <property type="entry name" value="Pribosyltran"/>
    <property type="match status" value="1"/>
</dbReference>
<dbReference type="KEGG" id="ter:Tery_0412"/>
<dbReference type="AlphaFoldDB" id="Q119E9"/>
<dbReference type="OrthoDB" id="9810066at2"/>
<feature type="domain" description="Phosphoribosyltransferase" evidence="1">
    <location>
        <begin position="32"/>
        <end position="183"/>
    </location>
</feature>
<gene>
    <name evidence="2" type="ordered locus">Tery_0412</name>
</gene>
<keyword evidence="2" id="KW-0328">Glycosyltransferase</keyword>
<evidence type="ECO:0000313" key="2">
    <source>
        <dbReference type="EMBL" id="ABG49875.1"/>
    </source>
</evidence>
<dbReference type="STRING" id="203124.Tery_0412"/>
<accession>Q119E9</accession>
<proteinExistence type="predicted"/>
<protein>
    <submittedName>
        <fullName evidence="2">Phosphoribosyltransferase</fullName>
    </submittedName>
</protein>
<dbReference type="HOGENOM" id="CLU_083583_0_0_3"/>
<reference evidence="2" key="1">
    <citation type="submission" date="2006-06" db="EMBL/GenBank/DDBJ databases">
        <title>Complete sequence of Trichodesmium erythraeum IMS101.</title>
        <authorList>
            <consortium name="US DOE Joint Genome Institute"/>
            <person name="Copeland A."/>
            <person name="Lucas S."/>
            <person name="Lapidus A."/>
            <person name="Barry K."/>
            <person name="Detter J.C."/>
            <person name="Glavina del Rio T."/>
            <person name="Hammon N."/>
            <person name="Israni S."/>
            <person name="Dalin E."/>
            <person name="Tice H."/>
            <person name="Pitluck S."/>
            <person name="Kiss H."/>
            <person name="Munk A.C."/>
            <person name="Brettin T."/>
            <person name="Bruce D."/>
            <person name="Han C."/>
            <person name="Tapia R."/>
            <person name="Gilna P."/>
            <person name="Schmutz J."/>
            <person name="Larimer F."/>
            <person name="Land M."/>
            <person name="Hauser L."/>
            <person name="Kyrpides N."/>
            <person name="Kim E."/>
            <person name="Richardson P."/>
        </authorList>
    </citation>
    <scope>NUCLEOTIDE SEQUENCE [LARGE SCALE GENOMIC DNA]</scope>
    <source>
        <strain evidence="2">IMS101</strain>
    </source>
</reference>
<name>Q119E9_TRIEI</name>
<dbReference type="RefSeq" id="WP_011610271.1">
    <property type="nucleotide sequence ID" value="NC_008312.1"/>
</dbReference>
<dbReference type="InterPro" id="IPR000836">
    <property type="entry name" value="PRTase_dom"/>
</dbReference>
<evidence type="ECO:0000259" key="1">
    <source>
        <dbReference type="Pfam" id="PF00156"/>
    </source>
</evidence>
<dbReference type="InterPro" id="IPR029057">
    <property type="entry name" value="PRTase-like"/>
</dbReference>
<dbReference type="EMBL" id="CP000393">
    <property type="protein sequence ID" value="ABG49875.1"/>
    <property type="molecule type" value="Genomic_DNA"/>
</dbReference>
<keyword evidence="2" id="KW-0808">Transferase</keyword>
<dbReference type="CDD" id="cd06223">
    <property type="entry name" value="PRTases_typeI"/>
    <property type="match status" value="1"/>
</dbReference>
<dbReference type="Gene3D" id="3.40.50.2020">
    <property type="match status" value="1"/>
</dbReference>
<dbReference type="GO" id="GO:0016757">
    <property type="term" value="F:glycosyltransferase activity"/>
    <property type="evidence" value="ECO:0007669"/>
    <property type="project" value="UniProtKB-KW"/>
</dbReference>